<proteinExistence type="inferred from homology"/>
<evidence type="ECO:0000256" key="3">
    <source>
        <dbReference type="ARBA" id="ARBA00022448"/>
    </source>
</evidence>
<sequence length="74" mass="7523">MSFAVLAGGIMIAFGALGAGIGNGLLFSHYLDGIARQPEAQGNLFGQSMIGLGLIEAMPVISIAFGILVLFGII</sequence>
<evidence type="ECO:0000256" key="12">
    <source>
        <dbReference type="ARBA" id="ARBA00023310"/>
    </source>
</evidence>
<keyword evidence="10 14" id="KW-0446">Lipid-binding</keyword>
<dbReference type="AlphaFoldDB" id="A0A4Z0GSU8"/>
<dbReference type="CDD" id="cd18185">
    <property type="entry name" value="ATP-synt_Fo_c_ATPE"/>
    <property type="match status" value="1"/>
</dbReference>
<protein>
    <recommendedName>
        <fullName evidence="14">ATP synthase subunit c</fullName>
    </recommendedName>
    <alternativeName>
        <fullName evidence="14">ATP synthase F(0) sector subunit c</fullName>
    </alternativeName>
    <alternativeName>
        <fullName evidence="14">F-type ATPase subunit c</fullName>
        <shortName evidence="14">F-ATPase subunit c</shortName>
    </alternativeName>
    <alternativeName>
        <fullName evidence="14">Lipid-binding protein</fullName>
    </alternativeName>
</protein>
<dbReference type="GO" id="GO:0033177">
    <property type="term" value="C:proton-transporting two-sector ATPase complex, proton-transporting domain"/>
    <property type="evidence" value="ECO:0007669"/>
    <property type="project" value="InterPro"/>
</dbReference>
<comment type="function">
    <text evidence="14">Key component of the F(0) channel; it plays a direct role in translocation across the membrane. A homomeric c-ring of between 10-14 subunits forms the central stalk rotor element with the F(1) delta and epsilon subunits.</text>
</comment>
<evidence type="ECO:0000256" key="11">
    <source>
        <dbReference type="ARBA" id="ARBA00023136"/>
    </source>
</evidence>
<dbReference type="PRINTS" id="PR00124">
    <property type="entry name" value="ATPASEC"/>
</dbReference>
<dbReference type="InterPro" id="IPR020537">
    <property type="entry name" value="ATP_synth_F0_csu_DDCD_BS"/>
</dbReference>
<evidence type="ECO:0000256" key="13">
    <source>
        <dbReference type="ARBA" id="ARBA00025198"/>
    </source>
</evidence>
<dbReference type="Gene3D" id="1.20.20.10">
    <property type="entry name" value="F1F0 ATP synthase subunit C"/>
    <property type="match status" value="1"/>
</dbReference>
<evidence type="ECO:0000256" key="9">
    <source>
        <dbReference type="ARBA" id="ARBA00023065"/>
    </source>
</evidence>
<dbReference type="GO" id="GO:0005886">
    <property type="term" value="C:plasma membrane"/>
    <property type="evidence" value="ECO:0007669"/>
    <property type="project" value="UniProtKB-SubCell"/>
</dbReference>
<keyword evidence="3 14" id="KW-0813">Transport</keyword>
<comment type="caution">
    <text evidence="14">Lacks conserved residue(s) required for the propagation of feature annotation.</text>
</comment>
<comment type="function">
    <text evidence="13 14">F(1)F(0) ATP synthase produces ATP from ADP in the presence of a proton or sodium gradient. F-type ATPases consist of two structural domains, F(1) containing the extramembraneous catalytic core and F(0) containing the membrane proton channel, linked together by a central stalk and a peripheral stalk. During catalysis, ATP synthesis in the catalytic domain of F(1) is coupled via a rotary mechanism of the central stalk subunits to proton translocation.</text>
</comment>
<dbReference type="InterPro" id="IPR000454">
    <property type="entry name" value="ATP_synth_F0_csu"/>
</dbReference>
<keyword evidence="17" id="KW-1185">Reference proteome</keyword>
<feature type="transmembrane region" description="Helical" evidence="14">
    <location>
        <begin position="49"/>
        <end position="73"/>
    </location>
</feature>
<dbReference type="InterPro" id="IPR038662">
    <property type="entry name" value="ATP_synth_F0_csu_sf"/>
</dbReference>
<evidence type="ECO:0000256" key="7">
    <source>
        <dbReference type="ARBA" id="ARBA00022781"/>
    </source>
</evidence>
<evidence type="ECO:0000256" key="10">
    <source>
        <dbReference type="ARBA" id="ARBA00023121"/>
    </source>
</evidence>
<keyword evidence="12 14" id="KW-0066">ATP synthesis</keyword>
<dbReference type="NCBIfam" id="NF005363">
    <property type="entry name" value="PRK06876.1"/>
    <property type="match status" value="1"/>
</dbReference>
<dbReference type="GO" id="GO:0045259">
    <property type="term" value="C:proton-transporting ATP synthase complex"/>
    <property type="evidence" value="ECO:0007669"/>
    <property type="project" value="UniProtKB-KW"/>
</dbReference>
<dbReference type="Proteomes" id="UP000298347">
    <property type="component" value="Unassembled WGS sequence"/>
</dbReference>
<keyword evidence="11 14" id="KW-0472">Membrane</keyword>
<evidence type="ECO:0000256" key="2">
    <source>
        <dbReference type="ARBA" id="ARBA00006704"/>
    </source>
</evidence>
<dbReference type="InterPro" id="IPR035921">
    <property type="entry name" value="F/V-ATP_Csub_sf"/>
</dbReference>
<keyword evidence="5 14" id="KW-0138">CF(0)</keyword>
<organism evidence="16 17">
    <name type="scientific">Sporolactobacillus shoreae</name>
    <dbReference type="NCBI Taxonomy" id="1465501"/>
    <lineage>
        <taxon>Bacteria</taxon>
        <taxon>Bacillati</taxon>
        <taxon>Bacillota</taxon>
        <taxon>Bacilli</taxon>
        <taxon>Bacillales</taxon>
        <taxon>Sporolactobacillaceae</taxon>
        <taxon>Sporolactobacillus</taxon>
    </lineage>
</organism>
<evidence type="ECO:0000256" key="8">
    <source>
        <dbReference type="ARBA" id="ARBA00022989"/>
    </source>
</evidence>
<evidence type="ECO:0000256" key="5">
    <source>
        <dbReference type="ARBA" id="ARBA00022547"/>
    </source>
</evidence>
<evidence type="ECO:0000313" key="17">
    <source>
        <dbReference type="Proteomes" id="UP000298347"/>
    </source>
</evidence>
<dbReference type="InterPro" id="IPR005953">
    <property type="entry name" value="ATP_synth_csu_bac/chlpt"/>
</dbReference>
<evidence type="ECO:0000259" key="15">
    <source>
        <dbReference type="Pfam" id="PF00137"/>
    </source>
</evidence>
<dbReference type="NCBIfam" id="TIGR01260">
    <property type="entry name" value="ATP_synt_c"/>
    <property type="match status" value="1"/>
</dbReference>
<dbReference type="PROSITE" id="PS00605">
    <property type="entry name" value="ATPASE_C"/>
    <property type="match status" value="1"/>
</dbReference>
<dbReference type="EMBL" id="SRJD01000002">
    <property type="protein sequence ID" value="TGA99764.1"/>
    <property type="molecule type" value="Genomic_DNA"/>
</dbReference>
<evidence type="ECO:0000313" key="16">
    <source>
        <dbReference type="EMBL" id="TGA99764.1"/>
    </source>
</evidence>
<keyword evidence="6 14" id="KW-0812">Transmembrane</keyword>
<keyword evidence="4 14" id="KW-1003">Cell membrane</keyword>
<dbReference type="GO" id="GO:0046933">
    <property type="term" value="F:proton-transporting ATP synthase activity, rotational mechanism"/>
    <property type="evidence" value="ECO:0007669"/>
    <property type="project" value="UniProtKB-UniRule"/>
</dbReference>
<evidence type="ECO:0000256" key="14">
    <source>
        <dbReference type="HAMAP-Rule" id="MF_01396"/>
    </source>
</evidence>
<dbReference type="InterPro" id="IPR002379">
    <property type="entry name" value="ATPase_proteolipid_c-like_dom"/>
</dbReference>
<evidence type="ECO:0000256" key="6">
    <source>
        <dbReference type="ARBA" id="ARBA00022692"/>
    </source>
</evidence>
<feature type="domain" description="V-ATPase proteolipid subunit C-like" evidence="15">
    <location>
        <begin position="6"/>
        <end position="68"/>
    </location>
</feature>
<name>A0A4Z0GSU8_9BACL</name>
<accession>A0A4Z0GSU8</accession>
<keyword evidence="9 14" id="KW-0406">Ion transport</keyword>
<dbReference type="OrthoDB" id="2357540at2"/>
<evidence type="ECO:0000256" key="1">
    <source>
        <dbReference type="ARBA" id="ARBA00004651"/>
    </source>
</evidence>
<gene>
    <name evidence="14 16" type="primary">atpE</name>
    <name evidence="16" type="ORF">E4665_02090</name>
</gene>
<comment type="similarity">
    <text evidence="2 14">Belongs to the ATPase C chain family.</text>
</comment>
<dbReference type="FunFam" id="1.20.20.10:FF:000002">
    <property type="entry name" value="ATP synthase subunit c"/>
    <property type="match status" value="1"/>
</dbReference>
<comment type="caution">
    <text evidence="16">The sequence shown here is derived from an EMBL/GenBank/DDBJ whole genome shotgun (WGS) entry which is preliminary data.</text>
</comment>
<dbReference type="RefSeq" id="WP_135347160.1">
    <property type="nucleotide sequence ID" value="NZ_SRJD01000002.1"/>
</dbReference>
<keyword evidence="7 14" id="KW-0375">Hydrogen ion transport</keyword>
<feature type="site" description="Reversibly protonated during proton transport" evidence="14">
    <location>
        <position position="56"/>
    </location>
</feature>
<dbReference type="GO" id="GO:0008289">
    <property type="term" value="F:lipid binding"/>
    <property type="evidence" value="ECO:0007669"/>
    <property type="project" value="UniProtKB-KW"/>
</dbReference>
<evidence type="ECO:0000256" key="4">
    <source>
        <dbReference type="ARBA" id="ARBA00022475"/>
    </source>
</evidence>
<reference evidence="16 17" key="1">
    <citation type="journal article" date="2015" name="Int. J. Syst. Evol. Microbiol.">
        <title>Sporolactobacillus shoreae sp. nov. and Sporolactobacillus spathodeae sp. nov., two spore-forming lactic acid bacteria isolated from tree barks in Thailand.</title>
        <authorList>
            <person name="Thamacharoensuk T."/>
            <person name="Kitahara M."/>
            <person name="Ohkuma M."/>
            <person name="Thongchul N."/>
            <person name="Tanasupawat S."/>
        </authorList>
    </citation>
    <scope>NUCLEOTIDE SEQUENCE [LARGE SCALE GENOMIC DNA]</scope>
    <source>
        <strain evidence="16 17">BK92</strain>
    </source>
</reference>
<dbReference type="Pfam" id="PF00137">
    <property type="entry name" value="ATP-synt_C"/>
    <property type="match status" value="1"/>
</dbReference>
<comment type="subcellular location">
    <subcellularLocation>
        <location evidence="1 14">Cell membrane</location>
        <topology evidence="1 14">Multi-pass membrane protein</topology>
    </subcellularLocation>
</comment>
<dbReference type="SUPFAM" id="SSF81333">
    <property type="entry name" value="F1F0 ATP synthase subunit C"/>
    <property type="match status" value="1"/>
</dbReference>
<keyword evidence="8 14" id="KW-1133">Transmembrane helix</keyword>
<dbReference type="HAMAP" id="MF_01396">
    <property type="entry name" value="ATP_synth_c_bact"/>
    <property type="match status" value="1"/>
</dbReference>